<evidence type="ECO:0008006" key="3">
    <source>
        <dbReference type="Google" id="ProtNLM"/>
    </source>
</evidence>
<dbReference type="Proteomes" id="UP000718564">
    <property type="component" value="Unassembled WGS sequence"/>
</dbReference>
<dbReference type="EMBL" id="QMEB01000181">
    <property type="protein sequence ID" value="NMG21654.1"/>
    <property type="molecule type" value="Genomic_DNA"/>
</dbReference>
<keyword evidence="2" id="KW-1185">Reference proteome</keyword>
<gene>
    <name evidence="1" type="ORF">DP116_20280</name>
</gene>
<evidence type="ECO:0000313" key="1">
    <source>
        <dbReference type="EMBL" id="NMG21654.1"/>
    </source>
</evidence>
<comment type="caution">
    <text evidence="1">The sequence shown here is derived from an EMBL/GenBank/DDBJ whole genome shotgun (WGS) entry which is preliminary data.</text>
</comment>
<name>A0ABX1PB18_9CYAN</name>
<proteinExistence type="predicted"/>
<evidence type="ECO:0000313" key="2">
    <source>
        <dbReference type="Proteomes" id="UP000718564"/>
    </source>
</evidence>
<dbReference type="RefSeq" id="WP_169156882.1">
    <property type="nucleotide sequence ID" value="NZ_CAWPJE010000176.1"/>
</dbReference>
<organism evidence="1 2">
    <name type="scientific">Brasilonema bromeliae SPC951</name>
    <dbReference type="NCBI Taxonomy" id="385972"/>
    <lineage>
        <taxon>Bacteria</taxon>
        <taxon>Bacillati</taxon>
        <taxon>Cyanobacteriota</taxon>
        <taxon>Cyanophyceae</taxon>
        <taxon>Nostocales</taxon>
        <taxon>Scytonemataceae</taxon>
        <taxon>Brasilonema</taxon>
        <taxon>Bromeliae group (in: Brasilonema)</taxon>
    </lineage>
</organism>
<protein>
    <recommendedName>
        <fullName evidence="3">EcsC family protein</fullName>
    </recommendedName>
</protein>
<reference evidence="1 2" key="1">
    <citation type="submission" date="2018-06" db="EMBL/GenBank/DDBJ databases">
        <title>Comparative genomics of Brasilonema spp. strains.</title>
        <authorList>
            <person name="Alvarenga D.O."/>
            <person name="Fiore M.F."/>
            <person name="Varani A.M."/>
        </authorList>
    </citation>
    <scope>NUCLEOTIDE SEQUENCE [LARGE SCALE GENOMIC DNA]</scope>
    <source>
        <strain evidence="1 2">SPC951</strain>
    </source>
</reference>
<sequence length="410" mass="43825">MAEKLKKDTDETKLNKILASDTKEEKPSLLEAVAETVGCVLGTAVDVGTAAGNTAMEAGKVVVETAADVGEAAAKQSHNLISQATHTAGQVAERIGEIWLVRKLAGFLNLNWLFGAVDTVNLDKAEAEVKKLKQKYPNESPRQIAHRIMLDKATKAGGIGLASSVLPGVAAALLAIDLAATTELQSEMVYQIASLYGLDLKDPSRKGEVLAIFGLALGGGRLLKAAGLGLLRNIPFAGAVIGASSNATMIYSLGYAACRFYEAKLDASKSLDSEETLNTLKQQSENYLEKAMAQEAAMDQVLVHFIIASYPEKTWEEISTELQGLNLSSSSLKTISENIKSPSPLDTLLNQLNRDFAVPLLAQCYKIARVKGEMTPVAQHIIDTIAAKFDIDINFVQSTVDASGNFTNKQ</sequence>
<accession>A0ABX1PB18</accession>